<dbReference type="SUPFAM" id="SSF88946">
    <property type="entry name" value="Sigma2 domain of RNA polymerase sigma factors"/>
    <property type="match status" value="1"/>
</dbReference>
<dbReference type="InterPro" id="IPR013325">
    <property type="entry name" value="RNA_pol_sigma_r2"/>
</dbReference>
<dbReference type="InterPro" id="IPR014327">
    <property type="entry name" value="RNA_pol_sigma70_bacteroid"/>
</dbReference>
<dbReference type="PANTHER" id="PTHR43133">
    <property type="entry name" value="RNA POLYMERASE ECF-TYPE SIGMA FACTO"/>
    <property type="match status" value="1"/>
</dbReference>
<evidence type="ECO:0000256" key="3">
    <source>
        <dbReference type="ARBA" id="ARBA00023082"/>
    </source>
</evidence>
<dbReference type="GO" id="GO:0016987">
    <property type="term" value="F:sigma factor activity"/>
    <property type="evidence" value="ECO:0007669"/>
    <property type="project" value="UniProtKB-KW"/>
</dbReference>
<dbReference type="InterPro" id="IPR013324">
    <property type="entry name" value="RNA_pol_sigma_r3/r4-like"/>
</dbReference>
<dbReference type="GO" id="GO:0003677">
    <property type="term" value="F:DNA binding"/>
    <property type="evidence" value="ECO:0007669"/>
    <property type="project" value="InterPro"/>
</dbReference>
<sequence length="204" mass="23954">MRPQNTVPVTSLHNEKELLRRVATGDEPAFTQLFEAYWDSIYQVAFTLTKSRETARDIVQEIFIKIWLLREELPQKDNFRNFLFIVSRNHILDELRRKIKEDPFASQLQAWFRQSPLQADQQLLYHESQALIHQAISHLPEQQRQVYLLTRENGWSQEEIAQHLQVSKNTVKTHMARALTAIREYLANHIQGILLVSSLLSALL</sequence>
<evidence type="ECO:0000256" key="2">
    <source>
        <dbReference type="ARBA" id="ARBA00023015"/>
    </source>
</evidence>
<dbReference type="AlphaFoldDB" id="A0A3B7MGX7"/>
<dbReference type="KEGG" id="pseg:D3H65_05425"/>
<dbReference type="EMBL" id="CP032157">
    <property type="protein sequence ID" value="AXY73448.1"/>
    <property type="molecule type" value="Genomic_DNA"/>
</dbReference>
<feature type="domain" description="RNA polymerase sigma-70 region 2" evidence="5">
    <location>
        <begin position="33"/>
        <end position="98"/>
    </location>
</feature>
<dbReference type="GO" id="GO:0006352">
    <property type="term" value="P:DNA-templated transcription initiation"/>
    <property type="evidence" value="ECO:0007669"/>
    <property type="project" value="InterPro"/>
</dbReference>
<dbReference type="NCBIfam" id="TIGR02937">
    <property type="entry name" value="sigma70-ECF"/>
    <property type="match status" value="1"/>
</dbReference>
<gene>
    <name evidence="7" type="ORF">D3H65_05425</name>
</gene>
<dbReference type="InterPro" id="IPR007627">
    <property type="entry name" value="RNA_pol_sigma70_r2"/>
</dbReference>
<protein>
    <submittedName>
        <fullName evidence="7">RNA polymerase sigma-70 factor</fullName>
    </submittedName>
</protein>
<keyword evidence="8" id="KW-1185">Reference proteome</keyword>
<comment type="similarity">
    <text evidence="1">Belongs to the sigma-70 factor family. ECF subfamily.</text>
</comment>
<evidence type="ECO:0000313" key="7">
    <source>
        <dbReference type="EMBL" id="AXY73448.1"/>
    </source>
</evidence>
<proteinExistence type="inferred from homology"/>
<dbReference type="CDD" id="cd06171">
    <property type="entry name" value="Sigma70_r4"/>
    <property type="match status" value="1"/>
</dbReference>
<dbReference type="InterPro" id="IPR013249">
    <property type="entry name" value="RNA_pol_sigma70_r4_t2"/>
</dbReference>
<dbReference type="InterPro" id="IPR039425">
    <property type="entry name" value="RNA_pol_sigma-70-like"/>
</dbReference>
<dbReference type="Pfam" id="PF08281">
    <property type="entry name" value="Sigma70_r4_2"/>
    <property type="match status" value="1"/>
</dbReference>
<organism evidence="7 8">
    <name type="scientific">Paraflavitalea soli</name>
    <dbReference type="NCBI Taxonomy" id="2315862"/>
    <lineage>
        <taxon>Bacteria</taxon>
        <taxon>Pseudomonadati</taxon>
        <taxon>Bacteroidota</taxon>
        <taxon>Chitinophagia</taxon>
        <taxon>Chitinophagales</taxon>
        <taxon>Chitinophagaceae</taxon>
        <taxon>Paraflavitalea</taxon>
    </lineage>
</organism>
<dbReference type="InterPro" id="IPR014284">
    <property type="entry name" value="RNA_pol_sigma-70_dom"/>
</dbReference>
<accession>A0A3B7MGX7</accession>
<keyword evidence="2" id="KW-0805">Transcription regulation</keyword>
<dbReference type="InterPro" id="IPR036388">
    <property type="entry name" value="WH-like_DNA-bd_sf"/>
</dbReference>
<feature type="domain" description="RNA polymerase sigma factor 70 region 4 type 2" evidence="6">
    <location>
        <begin position="131"/>
        <end position="181"/>
    </location>
</feature>
<evidence type="ECO:0000313" key="8">
    <source>
        <dbReference type="Proteomes" id="UP000263900"/>
    </source>
</evidence>
<dbReference type="Gene3D" id="1.10.10.10">
    <property type="entry name" value="Winged helix-like DNA-binding domain superfamily/Winged helix DNA-binding domain"/>
    <property type="match status" value="1"/>
</dbReference>
<evidence type="ECO:0000256" key="1">
    <source>
        <dbReference type="ARBA" id="ARBA00010641"/>
    </source>
</evidence>
<dbReference type="Proteomes" id="UP000263900">
    <property type="component" value="Chromosome"/>
</dbReference>
<evidence type="ECO:0000259" key="5">
    <source>
        <dbReference type="Pfam" id="PF04542"/>
    </source>
</evidence>
<dbReference type="Pfam" id="PF04542">
    <property type="entry name" value="Sigma70_r2"/>
    <property type="match status" value="1"/>
</dbReference>
<dbReference type="OrthoDB" id="1342792at2"/>
<dbReference type="Gene3D" id="1.10.1740.10">
    <property type="match status" value="1"/>
</dbReference>
<dbReference type="PANTHER" id="PTHR43133:SF46">
    <property type="entry name" value="RNA POLYMERASE SIGMA-70 FACTOR ECF SUBFAMILY"/>
    <property type="match status" value="1"/>
</dbReference>
<evidence type="ECO:0000259" key="6">
    <source>
        <dbReference type="Pfam" id="PF08281"/>
    </source>
</evidence>
<name>A0A3B7MGX7_9BACT</name>
<keyword evidence="3" id="KW-0731">Sigma factor</keyword>
<reference evidence="7 8" key="1">
    <citation type="submission" date="2018-09" db="EMBL/GenBank/DDBJ databases">
        <title>Genome sequencing of strain 6GH32-13.</title>
        <authorList>
            <person name="Weon H.-Y."/>
            <person name="Heo J."/>
            <person name="Kwon S.-W."/>
        </authorList>
    </citation>
    <scope>NUCLEOTIDE SEQUENCE [LARGE SCALE GENOMIC DNA]</scope>
    <source>
        <strain evidence="7 8">5GH32-13</strain>
    </source>
</reference>
<evidence type="ECO:0000256" key="4">
    <source>
        <dbReference type="ARBA" id="ARBA00023163"/>
    </source>
</evidence>
<dbReference type="NCBIfam" id="TIGR02985">
    <property type="entry name" value="Sig70_bacteroi1"/>
    <property type="match status" value="1"/>
</dbReference>
<keyword evidence="4" id="KW-0804">Transcription</keyword>
<dbReference type="SUPFAM" id="SSF88659">
    <property type="entry name" value="Sigma3 and sigma4 domains of RNA polymerase sigma factors"/>
    <property type="match status" value="1"/>
</dbReference>